<keyword evidence="6" id="KW-1185">Reference proteome</keyword>
<proteinExistence type="predicted"/>
<dbReference type="EMBL" id="SJPP01000001">
    <property type="protein sequence ID" value="TWU12641.1"/>
    <property type="molecule type" value="Genomic_DNA"/>
</dbReference>
<protein>
    <submittedName>
        <fullName evidence="5">D-inositol-3-phosphate glycosyltransferase</fullName>
        <ecNumber evidence="5">2.4.1.250</ecNumber>
    </submittedName>
</protein>
<feature type="region of interest" description="Disordered" evidence="2">
    <location>
        <begin position="79"/>
        <end position="107"/>
    </location>
</feature>
<dbReference type="RefSeq" id="WP_197532261.1">
    <property type="nucleotide sequence ID" value="NZ_SJPP01000001.1"/>
</dbReference>
<accession>A0A5C6BMG0</accession>
<feature type="domain" description="Glycosyltransferase subfamily 4-like N-terminal" evidence="4">
    <location>
        <begin position="25"/>
        <end position="250"/>
    </location>
</feature>
<dbReference type="Pfam" id="PF13579">
    <property type="entry name" value="Glyco_trans_4_4"/>
    <property type="match status" value="1"/>
</dbReference>
<dbReference type="PANTHER" id="PTHR46401:SF2">
    <property type="entry name" value="GLYCOSYLTRANSFERASE WBBK-RELATED"/>
    <property type="match status" value="1"/>
</dbReference>
<dbReference type="PANTHER" id="PTHR46401">
    <property type="entry name" value="GLYCOSYLTRANSFERASE WBBK-RELATED"/>
    <property type="match status" value="1"/>
</dbReference>
<feature type="region of interest" description="Disordered" evidence="2">
    <location>
        <begin position="452"/>
        <end position="475"/>
    </location>
</feature>
<keyword evidence="5" id="KW-0328">Glycosyltransferase</keyword>
<evidence type="ECO:0000259" key="4">
    <source>
        <dbReference type="Pfam" id="PF13579"/>
    </source>
</evidence>
<dbReference type="Gene3D" id="3.40.50.2000">
    <property type="entry name" value="Glycogen Phosphorylase B"/>
    <property type="match status" value="2"/>
</dbReference>
<dbReference type="Pfam" id="PF00534">
    <property type="entry name" value="Glycos_transf_1"/>
    <property type="match status" value="1"/>
</dbReference>
<evidence type="ECO:0000259" key="3">
    <source>
        <dbReference type="Pfam" id="PF00534"/>
    </source>
</evidence>
<dbReference type="AlphaFoldDB" id="A0A5C6BMG0"/>
<feature type="domain" description="Glycosyl transferase family 1" evidence="3">
    <location>
        <begin position="270"/>
        <end position="421"/>
    </location>
</feature>
<evidence type="ECO:0000256" key="2">
    <source>
        <dbReference type="SAM" id="MobiDB-lite"/>
    </source>
</evidence>
<comment type="caution">
    <text evidence="5">The sequence shown here is derived from an EMBL/GenBank/DDBJ whole genome shotgun (WGS) entry which is preliminary data.</text>
</comment>
<reference evidence="5 6" key="1">
    <citation type="submission" date="2019-02" db="EMBL/GenBank/DDBJ databases">
        <title>Deep-cultivation of Planctomycetes and their phenomic and genomic characterization uncovers novel biology.</title>
        <authorList>
            <person name="Wiegand S."/>
            <person name="Jogler M."/>
            <person name="Boedeker C."/>
            <person name="Pinto D."/>
            <person name="Vollmers J."/>
            <person name="Rivas-Marin E."/>
            <person name="Kohn T."/>
            <person name="Peeters S.H."/>
            <person name="Heuer A."/>
            <person name="Rast P."/>
            <person name="Oberbeckmann S."/>
            <person name="Bunk B."/>
            <person name="Jeske O."/>
            <person name="Meyerdierks A."/>
            <person name="Storesund J.E."/>
            <person name="Kallscheuer N."/>
            <person name="Luecker S."/>
            <person name="Lage O.M."/>
            <person name="Pohl T."/>
            <person name="Merkel B.J."/>
            <person name="Hornburger P."/>
            <person name="Mueller R.-W."/>
            <person name="Bruemmer F."/>
            <person name="Labrenz M."/>
            <person name="Spormann A.M."/>
            <person name="Op Den Camp H."/>
            <person name="Overmann J."/>
            <person name="Amann R."/>
            <person name="Jetten M.S.M."/>
            <person name="Mascher T."/>
            <person name="Medema M.H."/>
            <person name="Devos D.P."/>
            <person name="Kaster A.-K."/>
            <person name="Ovreas L."/>
            <person name="Rohde M."/>
            <person name="Galperin M.Y."/>
            <person name="Jogler C."/>
        </authorList>
    </citation>
    <scope>NUCLEOTIDE SEQUENCE [LARGE SCALE GENOMIC DNA]</scope>
    <source>
        <strain evidence="5 6">CA54</strain>
    </source>
</reference>
<dbReference type="InterPro" id="IPR028098">
    <property type="entry name" value="Glyco_trans_4-like_N"/>
</dbReference>
<dbReference type="GO" id="GO:0102710">
    <property type="term" value="F:D-inositol-3-phosphate glycosyltransferase activity"/>
    <property type="evidence" value="ECO:0007669"/>
    <property type="project" value="UniProtKB-EC"/>
</dbReference>
<organism evidence="5 6">
    <name type="scientific">Symmachiella macrocystis</name>
    <dbReference type="NCBI Taxonomy" id="2527985"/>
    <lineage>
        <taxon>Bacteria</taxon>
        <taxon>Pseudomonadati</taxon>
        <taxon>Planctomycetota</taxon>
        <taxon>Planctomycetia</taxon>
        <taxon>Planctomycetales</taxon>
        <taxon>Planctomycetaceae</taxon>
        <taxon>Symmachiella</taxon>
    </lineage>
</organism>
<feature type="compositionally biased region" description="Polar residues" evidence="2">
    <location>
        <begin position="86"/>
        <end position="104"/>
    </location>
</feature>
<name>A0A5C6BMG0_9PLAN</name>
<keyword evidence="1 5" id="KW-0808">Transferase</keyword>
<dbReference type="Proteomes" id="UP000320735">
    <property type="component" value="Unassembled WGS sequence"/>
</dbReference>
<gene>
    <name evidence="5" type="primary">mshA_2</name>
    <name evidence="5" type="ORF">CA54_14650</name>
</gene>
<evidence type="ECO:0000313" key="5">
    <source>
        <dbReference type="EMBL" id="TWU12641.1"/>
    </source>
</evidence>
<evidence type="ECO:0000256" key="1">
    <source>
        <dbReference type="ARBA" id="ARBA00022679"/>
    </source>
</evidence>
<dbReference type="InterPro" id="IPR001296">
    <property type="entry name" value="Glyco_trans_1"/>
</dbReference>
<dbReference type="GO" id="GO:0009103">
    <property type="term" value="P:lipopolysaccharide biosynthetic process"/>
    <property type="evidence" value="ECO:0007669"/>
    <property type="project" value="TreeGrafter"/>
</dbReference>
<evidence type="ECO:0000313" key="6">
    <source>
        <dbReference type="Proteomes" id="UP000320735"/>
    </source>
</evidence>
<dbReference type="EC" id="2.4.1.250" evidence="5"/>
<sequence length="475" mass="52931">MTTVAQKLLLIARDFPPDFSPGVPRIERFARNLPESGWQPLILAMEHEASDSQAATQLSDPSLDSIIAERCRVSKWYRSQPAAASKKSNQTTASAQPEGNQTAQAEIPVRQSRLRPLRQWCVNLKDLLIITPDKAIGWVSPAVSAGKRMIREHNPQAIMTSGPPHSIHLVGRRLKRATGLPWVADFRDPWARRPWGHKKQNPWGQNCYPWFERRCVETADRVILNTAAMADDFRRFYPQWESKFLTIPNGCDGHLVERIEQMLGEVPARSNTDPLTLTHAGSLYRERDPRPLIEAIALLNQRGIAIRFEQIGNCSGDFNIPTFLQDHDCGEYISLTPPVPRDEALRRMAAADLLLLIQPGTDLQIPGKLFEMLPFRKPILAVAHAGATADVINQYQLGAVATDHTPQAIATVLEDLIQHRQRSDADLRWDKAIHDFDGRTLTAELAATLNAVTSGSDDSPTTADVSTPPQVTMTS</sequence>
<dbReference type="SUPFAM" id="SSF53756">
    <property type="entry name" value="UDP-Glycosyltransferase/glycogen phosphorylase"/>
    <property type="match status" value="1"/>
</dbReference>